<feature type="transmembrane region" description="Helical" evidence="6">
    <location>
        <begin position="358"/>
        <end position="382"/>
    </location>
</feature>
<keyword evidence="8" id="KW-1185">Reference proteome</keyword>
<feature type="transmembrane region" description="Helical" evidence="6">
    <location>
        <begin position="240"/>
        <end position="265"/>
    </location>
</feature>
<dbReference type="EMBL" id="VLTK01000015">
    <property type="protein sequence ID" value="TSI12591.1"/>
    <property type="molecule type" value="Genomic_DNA"/>
</dbReference>
<keyword evidence="3 6" id="KW-0812">Transmembrane</keyword>
<comment type="caution">
    <text evidence="7">The sequence shown here is derived from an EMBL/GenBank/DDBJ whole genome shotgun (WGS) entry which is preliminary data.</text>
</comment>
<keyword evidence="2" id="KW-1003">Cell membrane</keyword>
<feature type="transmembrane region" description="Helical" evidence="6">
    <location>
        <begin position="61"/>
        <end position="80"/>
    </location>
</feature>
<gene>
    <name evidence="7" type="ORF">FO013_19125</name>
</gene>
<reference evidence="7 8" key="1">
    <citation type="submission" date="2019-07" db="EMBL/GenBank/DDBJ databases">
        <title>Draft genome sequence of Brevibacterium aurantiacum XU54 isolated from Xinjiang China.</title>
        <authorList>
            <person name="Xu X."/>
        </authorList>
    </citation>
    <scope>NUCLEOTIDE SEQUENCE [LARGE SCALE GENOMIC DNA]</scope>
    <source>
        <strain evidence="7 8">XU54</strain>
    </source>
</reference>
<dbReference type="PANTHER" id="PTHR42770:SF7">
    <property type="entry name" value="MEMBRANE PROTEIN"/>
    <property type="match status" value="1"/>
</dbReference>
<dbReference type="PIRSF" id="PIRSF006060">
    <property type="entry name" value="AA_transporter"/>
    <property type="match status" value="1"/>
</dbReference>
<name>A0A556C5C4_BREAU</name>
<evidence type="ECO:0000256" key="5">
    <source>
        <dbReference type="ARBA" id="ARBA00023136"/>
    </source>
</evidence>
<sequence length="444" mass="46502">MSFQPLVDPPCSRLSEDMTMHQQLSSRLSSRITGVAAGLASVVGAGLIGVPAAVISETGSAAILTWIVAALACVPMLCLFRDTVVSRPESRDPLRDTVRSGLGRTAGDMVPLLFGIVVLVGLPAGSVMAARNLSAITGSALPESVTAIAILAVAVATNLLGKHVGHQVERIGTVALILSLAGVVVWSTLHSQRVPEIFPDGGDVLLVPVGFMVAFWAFIGFENLTFLARDLPDPKREFMPIALTSLGLLLLLTTSLTVAVLVLTPRADPVTGVVDALRTTPYGDAAALVLAASGVVGMLLNSVAWVRGVGLVIDSAARDGILPHSVAGRDALNPRRAITIMSCGFAISLVLLQQKPTLVIDMLAAASGVFIVIYTLCILAYVRAFGLRVSTVANLALVPFLLWSLASSGWRAAFPLAAVLIAWVIVRVGVRRTSVPEMHEARLP</sequence>
<accession>A0A556C5C4</accession>
<feature type="transmembrane region" description="Helical" evidence="6">
    <location>
        <begin position="209"/>
        <end position="228"/>
    </location>
</feature>
<evidence type="ECO:0000256" key="3">
    <source>
        <dbReference type="ARBA" id="ARBA00022692"/>
    </source>
</evidence>
<feature type="transmembrane region" description="Helical" evidence="6">
    <location>
        <begin position="32"/>
        <end position="55"/>
    </location>
</feature>
<dbReference type="AlphaFoldDB" id="A0A556C5C4"/>
<dbReference type="Gene3D" id="1.20.1740.10">
    <property type="entry name" value="Amino acid/polyamine transporter I"/>
    <property type="match status" value="1"/>
</dbReference>
<keyword evidence="4 6" id="KW-1133">Transmembrane helix</keyword>
<dbReference type="GO" id="GO:0005886">
    <property type="term" value="C:plasma membrane"/>
    <property type="evidence" value="ECO:0007669"/>
    <property type="project" value="UniProtKB-SubCell"/>
</dbReference>
<feature type="transmembrane region" description="Helical" evidence="6">
    <location>
        <begin position="144"/>
        <end position="161"/>
    </location>
</feature>
<keyword evidence="5 6" id="KW-0472">Membrane</keyword>
<dbReference type="OrthoDB" id="4808506at2"/>
<evidence type="ECO:0000256" key="4">
    <source>
        <dbReference type="ARBA" id="ARBA00022989"/>
    </source>
</evidence>
<evidence type="ECO:0000256" key="6">
    <source>
        <dbReference type="SAM" id="Phobius"/>
    </source>
</evidence>
<evidence type="ECO:0000313" key="7">
    <source>
        <dbReference type="EMBL" id="TSI12591.1"/>
    </source>
</evidence>
<dbReference type="Proteomes" id="UP000316406">
    <property type="component" value="Unassembled WGS sequence"/>
</dbReference>
<feature type="transmembrane region" description="Helical" evidence="6">
    <location>
        <begin position="285"/>
        <end position="313"/>
    </location>
</feature>
<proteinExistence type="predicted"/>
<dbReference type="Pfam" id="PF13520">
    <property type="entry name" value="AA_permease_2"/>
    <property type="match status" value="1"/>
</dbReference>
<organism evidence="7 8">
    <name type="scientific">Brevibacterium aurantiacum</name>
    <dbReference type="NCBI Taxonomy" id="273384"/>
    <lineage>
        <taxon>Bacteria</taxon>
        <taxon>Bacillati</taxon>
        <taxon>Actinomycetota</taxon>
        <taxon>Actinomycetes</taxon>
        <taxon>Micrococcales</taxon>
        <taxon>Brevibacteriaceae</taxon>
        <taxon>Brevibacterium</taxon>
    </lineage>
</organism>
<evidence type="ECO:0000256" key="1">
    <source>
        <dbReference type="ARBA" id="ARBA00004651"/>
    </source>
</evidence>
<protein>
    <submittedName>
        <fullName evidence="7">Amino acid permease</fullName>
    </submittedName>
</protein>
<dbReference type="InterPro" id="IPR050367">
    <property type="entry name" value="APC_superfamily"/>
</dbReference>
<dbReference type="GO" id="GO:0022857">
    <property type="term" value="F:transmembrane transporter activity"/>
    <property type="evidence" value="ECO:0007669"/>
    <property type="project" value="InterPro"/>
</dbReference>
<feature type="transmembrane region" description="Helical" evidence="6">
    <location>
        <begin position="173"/>
        <end position="189"/>
    </location>
</feature>
<dbReference type="InterPro" id="IPR002293">
    <property type="entry name" value="AA/rel_permease1"/>
</dbReference>
<feature type="transmembrane region" description="Helical" evidence="6">
    <location>
        <begin position="389"/>
        <end position="406"/>
    </location>
</feature>
<comment type="subcellular location">
    <subcellularLocation>
        <location evidence="1">Cell membrane</location>
        <topology evidence="1">Multi-pass membrane protein</topology>
    </subcellularLocation>
</comment>
<feature type="transmembrane region" description="Helical" evidence="6">
    <location>
        <begin position="412"/>
        <end position="430"/>
    </location>
</feature>
<dbReference type="PANTHER" id="PTHR42770">
    <property type="entry name" value="AMINO ACID TRANSPORTER-RELATED"/>
    <property type="match status" value="1"/>
</dbReference>
<evidence type="ECO:0000256" key="2">
    <source>
        <dbReference type="ARBA" id="ARBA00022475"/>
    </source>
</evidence>
<evidence type="ECO:0000313" key="8">
    <source>
        <dbReference type="Proteomes" id="UP000316406"/>
    </source>
</evidence>
<feature type="transmembrane region" description="Helical" evidence="6">
    <location>
        <begin position="101"/>
        <end position="124"/>
    </location>
</feature>